<dbReference type="Proteomes" id="UP001556040">
    <property type="component" value="Unassembled WGS sequence"/>
</dbReference>
<dbReference type="InterPro" id="IPR007530">
    <property type="entry name" value="Aminoglycoside_adenylylTfrase"/>
</dbReference>
<gene>
    <name evidence="1" type="ORF">AB1471_15475</name>
</gene>
<comment type="caution">
    <text evidence="1">The sequence shown here is derived from an EMBL/GenBank/DDBJ whole genome shotgun (WGS) entry which is preliminary data.</text>
</comment>
<reference evidence="1 2" key="1">
    <citation type="journal article" date="1979" name="Int. J. Syst. Evol. Microbiol.">
        <title>Bacillus globisporus subsp. marinus subsp. nov.</title>
        <authorList>
            <person name="Liu H."/>
        </authorList>
    </citation>
    <scope>NUCLEOTIDE SEQUENCE [LARGE SCALE GENOMIC DNA]</scope>
    <source>
        <strain evidence="1 2">DSM 1297</strain>
    </source>
</reference>
<dbReference type="EMBL" id="JBFMIA010000025">
    <property type="protein sequence ID" value="MEW9503177.1"/>
    <property type="molecule type" value="Genomic_DNA"/>
</dbReference>
<sequence length="293" mass="35082">MRNEQEMMDLIINIAKEDERIRAVYMNGSRTNPNVPKDIFQDYDVVYVVTETTSFIEDKTWINAFGDLIMMQEPDKNDFGSQIDLDFTRSYGFLMLFTDGNRIDLRIQTKEVMFEEYEKDKLTLPLIDKDNLLPAIPYPTDSDYHVKKPSKGEYDSFTNNFWWCLQNVVKGIWRDELPYAKLMFEYTTRDSLDKMVSWWIGIQEDFQVSPGKLGKFFKEYLPESYWKMYKETYSNSVYTNMWESIFVTCELFRILSKDVAEHFNFTYPLDDDRNMTEYLKHVRNLPFDAKEIF</sequence>
<dbReference type="RefSeq" id="WP_367780664.1">
    <property type="nucleotide sequence ID" value="NZ_JBFMIA010000025.1"/>
</dbReference>
<organism evidence="1 2">
    <name type="scientific">Jeotgalibacillus marinus</name>
    <dbReference type="NCBI Taxonomy" id="86667"/>
    <lineage>
        <taxon>Bacteria</taxon>
        <taxon>Bacillati</taxon>
        <taxon>Bacillota</taxon>
        <taxon>Bacilli</taxon>
        <taxon>Bacillales</taxon>
        <taxon>Caryophanaceae</taxon>
        <taxon>Jeotgalibacillus</taxon>
    </lineage>
</organism>
<keyword evidence="2" id="KW-1185">Reference proteome</keyword>
<accession>A0ABV3Q757</accession>
<dbReference type="PIRSF" id="PIRSF000812">
    <property type="entry name" value="AAD"/>
    <property type="match status" value="1"/>
</dbReference>
<dbReference type="SUPFAM" id="SSF81301">
    <property type="entry name" value="Nucleotidyltransferase"/>
    <property type="match status" value="1"/>
</dbReference>
<evidence type="ECO:0000313" key="1">
    <source>
        <dbReference type="EMBL" id="MEW9503177.1"/>
    </source>
</evidence>
<dbReference type="Gene3D" id="3.30.460.10">
    <property type="entry name" value="Beta Polymerase, domain 2"/>
    <property type="match status" value="1"/>
</dbReference>
<evidence type="ECO:0000313" key="2">
    <source>
        <dbReference type="Proteomes" id="UP001556040"/>
    </source>
</evidence>
<dbReference type="SUPFAM" id="SSF81631">
    <property type="entry name" value="PAP/OAS1 substrate-binding domain"/>
    <property type="match status" value="1"/>
</dbReference>
<name>A0ABV3Q757_9BACL</name>
<dbReference type="InterPro" id="IPR043519">
    <property type="entry name" value="NT_sf"/>
</dbReference>
<proteinExistence type="predicted"/>
<dbReference type="Gene3D" id="1.20.120.330">
    <property type="entry name" value="Nucleotidyltransferases domain 2"/>
    <property type="match status" value="1"/>
</dbReference>
<dbReference type="Pfam" id="PF04439">
    <property type="entry name" value="Adenyl_transf"/>
    <property type="match status" value="1"/>
</dbReference>
<protein>
    <submittedName>
        <fullName evidence="1">Aminoglycoside 6-adenylyltransferase</fullName>
    </submittedName>
</protein>